<evidence type="ECO:0000256" key="13">
    <source>
        <dbReference type="HAMAP-Rule" id="MF_00145"/>
    </source>
</evidence>
<dbReference type="PRINTS" id="PR00477">
    <property type="entry name" value="PHGLYCKINASE"/>
</dbReference>
<dbReference type="InterPro" id="IPR015911">
    <property type="entry name" value="Phosphoglycerate_kinase_CS"/>
</dbReference>
<comment type="pathway">
    <text evidence="3 13">Carbohydrate degradation; glycolysis; pyruvate from D-glyceraldehyde 3-phosphate: step 2/5.</text>
</comment>
<evidence type="ECO:0000256" key="8">
    <source>
        <dbReference type="ARBA" id="ARBA00022679"/>
    </source>
</evidence>
<evidence type="ECO:0000256" key="6">
    <source>
        <dbReference type="ARBA" id="ARBA00016471"/>
    </source>
</evidence>
<keyword evidence="10 13" id="KW-0418">Kinase</keyword>
<dbReference type="Proteomes" id="UP000245577">
    <property type="component" value="Unassembled WGS sequence"/>
</dbReference>
<name>A0A2U1S7F2_9EURY</name>
<evidence type="ECO:0000256" key="12">
    <source>
        <dbReference type="ARBA" id="ARBA00023152"/>
    </source>
</evidence>
<dbReference type="PROSITE" id="PS00111">
    <property type="entry name" value="PGLYCERATE_KINASE"/>
    <property type="match status" value="1"/>
</dbReference>
<comment type="caution">
    <text evidence="13">Lacks conserved residue(s) required for the propagation of feature annotation.</text>
</comment>
<comment type="caution">
    <text evidence="17">The sequence shown here is derived from an EMBL/GenBank/DDBJ whole genome shotgun (WGS) entry which is preliminary data.</text>
</comment>
<evidence type="ECO:0000256" key="16">
    <source>
        <dbReference type="RuleBase" id="RU000532"/>
    </source>
</evidence>
<keyword evidence="8 13" id="KW-0808">Transferase</keyword>
<evidence type="ECO:0000256" key="7">
    <source>
        <dbReference type="ARBA" id="ARBA00022490"/>
    </source>
</evidence>
<feature type="binding site" evidence="13 15">
    <location>
        <position position="333"/>
    </location>
    <ligand>
        <name>ATP</name>
        <dbReference type="ChEBI" id="CHEBI:30616"/>
    </ligand>
</feature>
<keyword evidence="11 13" id="KW-0067">ATP-binding</keyword>
<dbReference type="GO" id="GO:0004618">
    <property type="term" value="F:phosphoglycerate kinase activity"/>
    <property type="evidence" value="ECO:0007669"/>
    <property type="project" value="UniProtKB-UniRule"/>
</dbReference>
<proteinExistence type="inferred from homology"/>
<evidence type="ECO:0000256" key="5">
    <source>
        <dbReference type="ARBA" id="ARBA00013061"/>
    </source>
</evidence>
<feature type="binding site" evidence="13 14">
    <location>
        <begin position="63"/>
        <end position="66"/>
    </location>
    <ligand>
        <name>substrate</name>
    </ligand>
</feature>
<dbReference type="PANTHER" id="PTHR11406:SF23">
    <property type="entry name" value="PHOSPHOGLYCERATE KINASE 1, CHLOROPLASTIC-RELATED"/>
    <property type="match status" value="1"/>
</dbReference>
<evidence type="ECO:0000256" key="1">
    <source>
        <dbReference type="ARBA" id="ARBA00000642"/>
    </source>
</evidence>
<comment type="similarity">
    <text evidence="4 13 16">Belongs to the phosphoglycerate kinase family.</text>
</comment>
<accession>A0A2U1S7F2</accession>
<keyword evidence="9 13" id="KW-0547">Nucleotide-binding</keyword>
<evidence type="ECO:0000256" key="11">
    <source>
        <dbReference type="ARBA" id="ARBA00022840"/>
    </source>
</evidence>
<evidence type="ECO:0000313" key="18">
    <source>
        <dbReference type="Proteomes" id="UP000245577"/>
    </source>
</evidence>
<dbReference type="InterPro" id="IPR001576">
    <property type="entry name" value="Phosphoglycerate_kinase"/>
</dbReference>
<dbReference type="PIRSF" id="PIRSF000724">
    <property type="entry name" value="Pgk"/>
    <property type="match status" value="1"/>
</dbReference>
<feature type="binding site" evidence="14">
    <location>
        <position position="120"/>
    </location>
    <ligand>
        <name>(2R)-3-phosphoglycerate</name>
        <dbReference type="ChEBI" id="CHEBI:58272"/>
    </ligand>
</feature>
<feature type="binding site" evidence="13">
    <location>
        <begin position="359"/>
        <end position="362"/>
    </location>
    <ligand>
        <name>ATP</name>
        <dbReference type="ChEBI" id="CHEBI:30616"/>
    </ligand>
</feature>
<evidence type="ECO:0000256" key="9">
    <source>
        <dbReference type="ARBA" id="ARBA00022741"/>
    </source>
</evidence>
<dbReference type="Pfam" id="PF00162">
    <property type="entry name" value="PGK"/>
    <property type="match status" value="1"/>
</dbReference>
<dbReference type="GO" id="GO:0005524">
    <property type="term" value="F:ATP binding"/>
    <property type="evidence" value="ECO:0007669"/>
    <property type="project" value="UniProtKB-KW"/>
</dbReference>
<evidence type="ECO:0000256" key="15">
    <source>
        <dbReference type="PIRSR" id="PIRSR000724-2"/>
    </source>
</evidence>
<evidence type="ECO:0000256" key="10">
    <source>
        <dbReference type="ARBA" id="ARBA00022777"/>
    </source>
</evidence>
<evidence type="ECO:0000256" key="14">
    <source>
        <dbReference type="PIRSR" id="PIRSR000724-1"/>
    </source>
</evidence>
<dbReference type="GO" id="GO:0005829">
    <property type="term" value="C:cytosol"/>
    <property type="evidence" value="ECO:0007669"/>
    <property type="project" value="TreeGrafter"/>
</dbReference>
<feature type="binding site" evidence="14">
    <location>
        <position position="40"/>
    </location>
    <ligand>
        <name>(2R)-3-phosphoglycerate</name>
        <dbReference type="ChEBI" id="CHEBI:58272"/>
    </ligand>
</feature>
<evidence type="ECO:0000256" key="4">
    <source>
        <dbReference type="ARBA" id="ARBA00008982"/>
    </source>
</evidence>
<dbReference type="UniPathway" id="UPA00109">
    <property type="reaction ID" value="UER00185"/>
</dbReference>
<evidence type="ECO:0000313" key="17">
    <source>
        <dbReference type="EMBL" id="PWB85908.1"/>
    </source>
</evidence>
<dbReference type="OrthoDB" id="6575at2157"/>
<protein>
    <recommendedName>
        <fullName evidence="6 13">Phosphoglycerate kinase</fullName>
        <ecNumber evidence="5 13">2.7.2.3</ecNumber>
    </recommendedName>
</protein>
<dbReference type="PANTHER" id="PTHR11406">
    <property type="entry name" value="PHOSPHOGLYCERATE KINASE"/>
    <property type="match status" value="1"/>
</dbReference>
<reference evidence="17 18" key="1">
    <citation type="submission" date="2017-03" db="EMBL/GenBank/DDBJ databases">
        <title>Genome sequence of Methanobrevibacter wosei.</title>
        <authorList>
            <person name="Poehlein A."/>
            <person name="Seedorf H."/>
            <person name="Daniel R."/>
        </authorList>
    </citation>
    <scope>NUCLEOTIDE SEQUENCE [LARGE SCALE GENOMIC DNA]</scope>
    <source>
        <strain evidence="17 18">DSM 11979</strain>
    </source>
</reference>
<dbReference type="EC" id="2.7.2.3" evidence="5 13"/>
<dbReference type="EMBL" id="MZGU01000004">
    <property type="protein sequence ID" value="PWB85908.1"/>
    <property type="molecule type" value="Genomic_DNA"/>
</dbReference>
<evidence type="ECO:0000256" key="3">
    <source>
        <dbReference type="ARBA" id="ARBA00004838"/>
    </source>
</evidence>
<comment type="catalytic activity">
    <reaction evidence="1 13 16">
        <text>(2R)-3-phosphoglycerate + ATP = (2R)-3-phospho-glyceroyl phosphate + ADP</text>
        <dbReference type="Rhea" id="RHEA:14801"/>
        <dbReference type="ChEBI" id="CHEBI:30616"/>
        <dbReference type="ChEBI" id="CHEBI:57604"/>
        <dbReference type="ChEBI" id="CHEBI:58272"/>
        <dbReference type="ChEBI" id="CHEBI:456216"/>
        <dbReference type="EC" id="2.7.2.3"/>
    </reaction>
</comment>
<dbReference type="AlphaFoldDB" id="A0A2U1S7F2"/>
<dbReference type="InterPro" id="IPR015824">
    <property type="entry name" value="Phosphoglycerate_kinase_N"/>
</dbReference>
<comment type="subunit">
    <text evidence="13">Monomer.</text>
</comment>
<dbReference type="SUPFAM" id="SSF53748">
    <property type="entry name" value="Phosphoglycerate kinase"/>
    <property type="match status" value="1"/>
</dbReference>
<feature type="binding site" evidence="14">
    <location>
        <position position="160"/>
    </location>
    <ligand>
        <name>(2R)-3-phosphoglycerate</name>
        <dbReference type="ChEBI" id="CHEBI:58272"/>
    </ligand>
</feature>
<feature type="binding site" evidence="13">
    <location>
        <position position="120"/>
    </location>
    <ligand>
        <name>substrate</name>
    </ligand>
</feature>
<keyword evidence="7 13" id="KW-0963">Cytoplasm</keyword>
<dbReference type="InterPro" id="IPR036043">
    <property type="entry name" value="Phosphoglycerate_kinase_sf"/>
</dbReference>
<dbReference type="FunFam" id="3.40.50.1260:FF:000012">
    <property type="entry name" value="Phosphoglycerate kinase"/>
    <property type="match status" value="1"/>
</dbReference>
<dbReference type="GO" id="GO:0006094">
    <property type="term" value="P:gluconeogenesis"/>
    <property type="evidence" value="ECO:0007669"/>
    <property type="project" value="TreeGrafter"/>
</dbReference>
<organism evidence="17 18">
    <name type="scientific">Methanobrevibacter woesei</name>
    <dbReference type="NCBI Taxonomy" id="190976"/>
    <lineage>
        <taxon>Archaea</taxon>
        <taxon>Methanobacteriati</taxon>
        <taxon>Methanobacteriota</taxon>
        <taxon>Methanomada group</taxon>
        <taxon>Methanobacteria</taxon>
        <taxon>Methanobacteriales</taxon>
        <taxon>Methanobacteriaceae</taxon>
        <taxon>Methanobrevibacter</taxon>
    </lineage>
</organism>
<dbReference type="Gene3D" id="3.40.50.1260">
    <property type="entry name" value="Phosphoglycerate kinase, N-terminal domain"/>
    <property type="match status" value="2"/>
</dbReference>
<keyword evidence="12 13" id="KW-0324">Glycolysis</keyword>
<dbReference type="GO" id="GO:0006096">
    <property type="term" value="P:glycolytic process"/>
    <property type="evidence" value="ECO:0007669"/>
    <property type="project" value="UniProtKB-UniRule"/>
</dbReference>
<evidence type="ECO:0000256" key="2">
    <source>
        <dbReference type="ARBA" id="ARBA00004496"/>
    </source>
</evidence>
<sequence length="412" mass="44561">MAKKFNTIDDFNIEDKTVLVRIDINSPVDPSSGIILDDTRLLLHAETVKELSKKGAKVVILAHQSRPGKKDFTTLSQHADALSKILKIKVKYIDSIFSTSAKEAIKNLKSGEILLLENVRFFSEESLSRTPQEQSETVLVRELSPLVDYFINDAFAAAHRSQTSLVGFTVNTPSAAGRVMEEELTVIQDALDNVQHPCVFLLGGMKPDDSIEVMENVLANGTADTVLTTGIVANIFLWAADVDIKDINRNFIDSRGYKSMVPKAKELLDEFGDKIVYPSDVAIENDGKREDVSIDEIPENSIFDIGIKSIGEYAKIIRDAKTIFANGPAGVFENPDFAMGTEDLINAIANSNGFSVIGGGHIAAATTALGCANQMDHVSSGGGACISMLAGKKLAAVEALIESAKKDLDKNI</sequence>
<dbReference type="HAMAP" id="MF_00145">
    <property type="entry name" value="Phosphoglyc_kinase"/>
    <property type="match status" value="1"/>
</dbReference>
<dbReference type="RefSeq" id="WP_116669554.1">
    <property type="nucleotide sequence ID" value="NZ_MZGU01000004.1"/>
</dbReference>
<dbReference type="GO" id="GO:0043531">
    <property type="term" value="F:ADP binding"/>
    <property type="evidence" value="ECO:0007669"/>
    <property type="project" value="TreeGrafter"/>
</dbReference>
<keyword evidence="18" id="KW-1185">Reference proteome</keyword>
<feature type="binding site" evidence="13">
    <location>
        <position position="40"/>
    </location>
    <ligand>
        <name>substrate</name>
    </ligand>
</feature>
<feature type="binding site" evidence="13">
    <location>
        <position position="160"/>
    </location>
    <ligand>
        <name>substrate</name>
    </ligand>
</feature>
<feature type="binding site" evidence="13 14">
    <location>
        <begin position="23"/>
        <end position="25"/>
    </location>
    <ligand>
        <name>substrate</name>
    </ligand>
</feature>
<gene>
    <name evidence="13 17" type="primary">pgk</name>
    <name evidence="17" type="ORF">MBBWO_07540</name>
</gene>
<comment type="subcellular location">
    <subcellularLocation>
        <location evidence="2 13">Cytoplasm</location>
    </subcellularLocation>
</comment>
<dbReference type="FunFam" id="3.40.50.1260:FF:000006">
    <property type="entry name" value="Phosphoglycerate kinase"/>
    <property type="match status" value="1"/>
</dbReference>